<keyword evidence="6 7" id="KW-0472">Membrane</keyword>
<dbReference type="EMBL" id="CP072642">
    <property type="protein sequence ID" value="QUV94771.1"/>
    <property type="molecule type" value="Genomic_DNA"/>
</dbReference>
<proteinExistence type="inferred from homology"/>
<evidence type="ECO:0000256" key="6">
    <source>
        <dbReference type="ARBA" id="ARBA00023136"/>
    </source>
</evidence>
<keyword evidence="7" id="KW-1133">Transmembrane helix</keyword>
<gene>
    <name evidence="9" type="primary">sppA</name>
    <name evidence="9" type="ORF">J8C05_04820</name>
</gene>
<dbReference type="InterPro" id="IPR004635">
    <property type="entry name" value="Pept_S49_SppA"/>
</dbReference>
<evidence type="ECO:0000259" key="8">
    <source>
        <dbReference type="Pfam" id="PF01343"/>
    </source>
</evidence>
<dbReference type="NCBIfam" id="TIGR00706">
    <property type="entry name" value="SppA_dom"/>
    <property type="match status" value="1"/>
</dbReference>
<comment type="similarity">
    <text evidence="2">Belongs to the peptidase S49 family.</text>
</comment>
<name>A0ABX8B6R8_9BACT</name>
<evidence type="ECO:0000313" key="10">
    <source>
        <dbReference type="Proteomes" id="UP000677668"/>
    </source>
</evidence>
<dbReference type="Gene3D" id="3.90.226.10">
    <property type="entry name" value="2-enoyl-CoA Hydratase, Chain A, domain 1"/>
    <property type="match status" value="3"/>
</dbReference>
<comment type="subcellular location">
    <subcellularLocation>
        <location evidence="1">Membrane</location>
    </subcellularLocation>
</comment>
<dbReference type="Gene3D" id="6.20.330.10">
    <property type="match status" value="1"/>
</dbReference>
<evidence type="ECO:0000256" key="7">
    <source>
        <dbReference type="SAM" id="Phobius"/>
    </source>
</evidence>
<feature type="domain" description="Peptidase S49" evidence="8">
    <location>
        <begin position="135"/>
        <end position="288"/>
    </location>
</feature>
<organism evidence="9 10">
    <name type="scientific">Chloracidobacterium sp. N</name>
    <dbReference type="NCBI Taxonomy" id="2821540"/>
    <lineage>
        <taxon>Bacteria</taxon>
        <taxon>Pseudomonadati</taxon>
        <taxon>Acidobacteriota</taxon>
        <taxon>Terriglobia</taxon>
        <taxon>Terriglobales</taxon>
        <taxon>Acidobacteriaceae</taxon>
        <taxon>Chloracidobacterium</taxon>
        <taxon>Chloracidobacterium aggregatum</taxon>
    </lineage>
</organism>
<evidence type="ECO:0000256" key="4">
    <source>
        <dbReference type="ARBA" id="ARBA00022801"/>
    </source>
</evidence>
<evidence type="ECO:0000313" key="9">
    <source>
        <dbReference type="EMBL" id="QUV94771.1"/>
    </source>
</evidence>
<dbReference type="PRINTS" id="PR00127">
    <property type="entry name" value="CLPPROTEASEP"/>
</dbReference>
<dbReference type="InterPro" id="IPR002142">
    <property type="entry name" value="Peptidase_S49"/>
</dbReference>
<dbReference type="RefSeq" id="WP_211423038.1">
    <property type="nucleotide sequence ID" value="NZ_CP072642.1"/>
</dbReference>
<evidence type="ECO:0000256" key="2">
    <source>
        <dbReference type="ARBA" id="ARBA00008683"/>
    </source>
</evidence>
<dbReference type="InterPro" id="IPR047217">
    <property type="entry name" value="S49_SppA_67K_type_N"/>
</dbReference>
<dbReference type="InterPro" id="IPR029045">
    <property type="entry name" value="ClpP/crotonase-like_dom_sf"/>
</dbReference>
<keyword evidence="7" id="KW-0812">Transmembrane</keyword>
<evidence type="ECO:0000256" key="3">
    <source>
        <dbReference type="ARBA" id="ARBA00022670"/>
    </source>
</evidence>
<dbReference type="InterPro" id="IPR047272">
    <property type="entry name" value="S49_SppA_C"/>
</dbReference>
<feature type="transmembrane region" description="Helical" evidence="7">
    <location>
        <begin position="7"/>
        <end position="31"/>
    </location>
</feature>
<dbReference type="CDD" id="cd07023">
    <property type="entry name" value="S49_Sppa_N_C"/>
    <property type="match status" value="1"/>
</dbReference>
<keyword evidence="5" id="KW-0720">Serine protease</keyword>
<dbReference type="NCBIfam" id="TIGR00705">
    <property type="entry name" value="SppA_67K"/>
    <property type="match status" value="1"/>
</dbReference>
<evidence type="ECO:0000256" key="5">
    <source>
        <dbReference type="ARBA" id="ARBA00022825"/>
    </source>
</evidence>
<dbReference type="SUPFAM" id="SSF52096">
    <property type="entry name" value="ClpP/crotonase"/>
    <property type="match status" value="2"/>
</dbReference>
<accession>A0ABX8B6R8</accession>
<dbReference type="Pfam" id="PF01343">
    <property type="entry name" value="Peptidase_S49"/>
    <property type="match status" value="2"/>
</dbReference>
<reference evidence="9 10" key="1">
    <citation type="submission" date="2021-03" db="EMBL/GenBank/DDBJ databases">
        <title>Genomic and phenotypic characterization of Chloracidobacterium isolates provides evidence for multiple species.</title>
        <authorList>
            <person name="Saini M.K."/>
            <person name="Costas A.M.G."/>
            <person name="Tank M."/>
            <person name="Bryant D.A."/>
        </authorList>
    </citation>
    <scope>NUCLEOTIDE SEQUENCE [LARGE SCALE GENOMIC DNA]</scope>
    <source>
        <strain evidence="9 10">N</strain>
    </source>
</reference>
<evidence type="ECO:0000256" key="1">
    <source>
        <dbReference type="ARBA" id="ARBA00004370"/>
    </source>
</evidence>
<dbReference type="PIRSF" id="PIRSF001217">
    <property type="entry name" value="Protease_4_SppA"/>
    <property type="match status" value="1"/>
</dbReference>
<keyword evidence="10" id="KW-1185">Reference proteome</keyword>
<protein>
    <submittedName>
        <fullName evidence="9">Signal peptide peptidase SppA</fullName>
    </submittedName>
</protein>
<dbReference type="Proteomes" id="UP000677668">
    <property type="component" value="Chromosome 1"/>
</dbReference>
<sequence>MRDFLKYVFASLTGTLIFFGLVFGGILLLLASVASLSSGRSPEPDVRDKTVLVFDLSATISDIAPSDDGREVDVQRLLRGSGGKILPLSTVLDCLDKAAADKRVVGLYLHGNLSTDGYGSGFAALREVREALLRFKASKKPIYAYNQVYSERDYYLASVADKIFLNPFGAIEMNGLASEMMFLGEAFKKYGVGIQVTRVGKYKSAVEPLLFDKMSPENREQTQKLLDDVWGEFVSGVAAARQLTPDDLQRLANEKALLAGQEAVAAKLADETAYLDQVLGALRKLTEVNDDKAPFRQVTLPAYARVSRRSLGLERTSRNIIAVIYAEGEIVDGAGGDGQIGGDRLAKELRKLRQDDQIKAVVLRVNSPGGSALASEVIRRELAETRGAGKPVVVSMGTVAASGGYWISTASDKIFAAPNTITGSIGVFGVLPNVQKLAGDYGVKWDTAKTNRYADLGTITRPKTEDELKLIQANVDRIYDEFLTRVAEARKLPKENVQEIAQGRVWSGAEAKRLGLVDEFGGLEAAIQAAAELAKLGNDWKIAEYPKRRNLAEQLAKLFTDEEPERLVQGPVQRELEQLWAETAALAAFNDPLGVYARLPFLLRFN</sequence>
<dbReference type="PANTHER" id="PTHR33209">
    <property type="entry name" value="PROTEASE 4"/>
    <property type="match status" value="1"/>
</dbReference>
<dbReference type="CDD" id="cd07018">
    <property type="entry name" value="S49_SppA_67K_type"/>
    <property type="match status" value="1"/>
</dbReference>
<dbReference type="InterPro" id="IPR004634">
    <property type="entry name" value="Pept_S49_pIV"/>
</dbReference>
<dbReference type="PANTHER" id="PTHR33209:SF1">
    <property type="entry name" value="PEPTIDASE S49 DOMAIN-CONTAINING PROTEIN"/>
    <property type="match status" value="1"/>
</dbReference>
<keyword evidence="3" id="KW-0645">Protease</keyword>
<feature type="domain" description="Peptidase S49" evidence="8">
    <location>
        <begin position="386"/>
        <end position="536"/>
    </location>
</feature>
<dbReference type="InterPro" id="IPR001907">
    <property type="entry name" value="ClpP"/>
</dbReference>
<keyword evidence="4" id="KW-0378">Hydrolase</keyword>